<evidence type="ECO:0000313" key="7">
    <source>
        <dbReference type="EMBL" id="CAI9784841.1"/>
    </source>
</evidence>
<evidence type="ECO:0000256" key="2">
    <source>
        <dbReference type="ARBA" id="ARBA00009142"/>
    </source>
</evidence>
<reference evidence="7" key="1">
    <citation type="submission" date="2023-05" db="EMBL/GenBank/DDBJ databases">
        <authorList>
            <person name="Huff M."/>
        </authorList>
    </citation>
    <scope>NUCLEOTIDE SEQUENCE</scope>
</reference>
<dbReference type="PANTHER" id="PTHR14255:SF1">
    <property type="entry name" value="SULFITE EXPORTER TAUE_SAFE FAMILY PROTEIN 3"/>
    <property type="match status" value="1"/>
</dbReference>
<feature type="transmembrane region" description="Helical" evidence="6">
    <location>
        <begin position="340"/>
        <end position="366"/>
    </location>
</feature>
<evidence type="ECO:0000256" key="1">
    <source>
        <dbReference type="ARBA" id="ARBA00004141"/>
    </source>
</evidence>
<dbReference type="Pfam" id="PF01925">
    <property type="entry name" value="TauE"/>
    <property type="match status" value="2"/>
</dbReference>
<evidence type="ECO:0000256" key="4">
    <source>
        <dbReference type="ARBA" id="ARBA00022989"/>
    </source>
</evidence>
<evidence type="ECO:0000313" key="8">
    <source>
        <dbReference type="Proteomes" id="UP000834106"/>
    </source>
</evidence>
<organism evidence="7 8">
    <name type="scientific">Fraxinus pennsylvanica</name>
    <dbReference type="NCBI Taxonomy" id="56036"/>
    <lineage>
        <taxon>Eukaryota</taxon>
        <taxon>Viridiplantae</taxon>
        <taxon>Streptophyta</taxon>
        <taxon>Embryophyta</taxon>
        <taxon>Tracheophyta</taxon>
        <taxon>Spermatophyta</taxon>
        <taxon>Magnoliopsida</taxon>
        <taxon>eudicotyledons</taxon>
        <taxon>Gunneridae</taxon>
        <taxon>Pentapetalae</taxon>
        <taxon>asterids</taxon>
        <taxon>lamiids</taxon>
        <taxon>Lamiales</taxon>
        <taxon>Oleaceae</taxon>
        <taxon>Oleeae</taxon>
        <taxon>Fraxinus</taxon>
    </lineage>
</organism>
<name>A0AAD2EE79_9LAMI</name>
<dbReference type="AlphaFoldDB" id="A0AAD2EE79"/>
<comment type="subcellular location">
    <subcellularLocation>
        <location evidence="1">Membrane</location>
        <topology evidence="1">Multi-pass membrane protein</topology>
    </subcellularLocation>
</comment>
<feature type="transmembrane region" description="Helical" evidence="6">
    <location>
        <begin position="269"/>
        <end position="288"/>
    </location>
</feature>
<protein>
    <recommendedName>
        <fullName evidence="9">Sulfite exporter TauE/SafE family protein</fullName>
    </recommendedName>
</protein>
<feature type="transmembrane region" description="Helical" evidence="6">
    <location>
        <begin position="378"/>
        <end position="401"/>
    </location>
</feature>
<dbReference type="Proteomes" id="UP000834106">
    <property type="component" value="Chromosome 21"/>
</dbReference>
<evidence type="ECO:0000256" key="6">
    <source>
        <dbReference type="SAM" id="Phobius"/>
    </source>
</evidence>
<keyword evidence="3 6" id="KW-0812">Transmembrane</keyword>
<keyword evidence="5 6" id="KW-0472">Membrane</keyword>
<evidence type="ECO:0008006" key="9">
    <source>
        <dbReference type="Google" id="ProtNLM"/>
    </source>
</evidence>
<dbReference type="GO" id="GO:0016020">
    <property type="term" value="C:membrane"/>
    <property type="evidence" value="ECO:0007669"/>
    <property type="project" value="UniProtKB-SubCell"/>
</dbReference>
<keyword evidence="4 6" id="KW-1133">Transmembrane helix</keyword>
<gene>
    <name evidence="7" type="ORF">FPE_LOCUS32271</name>
</gene>
<dbReference type="InterPro" id="IPR002781">
    <property type="entry name" value="TM_pro_TauE-like"/>
</dbReference>
<feature type="transmembrane region" description="Helical" evidence="6">
    <location>
        <begin position="12"/>
        <end position="30"/>
    </location>
</feature>
<feature type="transmembrane region" description="Helical" evidence="6">
    <location>
        <begin position="472"/>
        <end position="491"/>
    </location>
</feature>
<comment type="similarity">
    <text evidence="2">Belongs to the 4-toluene sulfonate uptake permease (TSUP) (TC 2.A.102) family.</text>
</comment>
<feature type="transmembrane region" description="Helical" evidence="6">
    <location>
        <begin position="155"/>
        <end position="178"/>
    </location>
</feature>
<sequence length="509" mass="55557">MAGKQEKLRAFRPILTVVWSFLLASIFVSAERSSLKQKFLAHNANGFSHSDLEVLTNYQNFTRQANKSGYQHVWPDLKFNWHIVVGSIIGFFGASFGSVGGVGGGGIFVPMLTLIIGFDPKSATAVSKCMIMGAAISTVCYNLKLRHPTIDMPIIDYDLAVLIQPMLMLGVSIGVALNVIFSDWMVTVLLIILFIATSTKAFLKGVETWKKETIVKKEAAKQLEASANGTAEAANKLRRVDPSNDTENEAKGLAKSKVGVLENVRWKELGLLVFVWISFLALQIIKNYTATCSAIYWAVNLLQIPASLGVSGYESICLYKGWRKIASKGDGGSNLKVHQLITYCLLGVLAGAVGGLLGVGGGSIMGPLFLELGIPPQVASATSTFAMMFSSSMSVVEYYLLKRFPVPYALCLIVVATIAAIIGQHVVNKVIVILGRASIIVFVLAFIILVSAISLGGVGISNMIGKIGRHEYMGFEIFLVVVVVRSFSLGGRRWWLLGCLWRRRRWFMW</sequence>
<dbReference type="PANTHER" id="PTHR14255">
    <property type="entry name" value="CEREBLON"/>
    <property type="match status" value="1"/>
</dbReference>
<feature type="transmembrane region" description="Helical" evidence="6">
    <location>
        <begin position="408"/>
        <end position="427"/>
    </location>
</feature>
<feature type="transmembrane region" description="Helical" evidence="6">
    <location>
        <begin position="122"/>
        <end position="143"/>
    </location>
</feature>
<dbReference type="EMBL" id="OU503056">
    <property type="protein sequence ID" value="CAI9784841.1"/>
    <property type="molecule type" value="Genomic_DNA"/>
</dbReference>
<proteinExistence type="inferred from homology"/>
<evidence type="ECO:0000256" key="5">
    <source>
        <dbReference type="ARBA" id="ARBA00023136"/>
    </source>
</evidence>
<evidence type="ECO:0000256" key="3">
    <source>
        <dbReference type="ARBA" id="ARBA00022692"/>
    </source>
</evidence>
<keyword evidence="8" id="KW-1185">Reference proteome</keyword>
<dbReference type="GO" id="GO:0031464">
    <property type="term" value="C:Cul4A-RING E3 ubiquitin ligase complex"/>
    <property type="evidence" value="ECO:0007669"/>
    <property type="project" value="TreeGrafter"/>
</dbReference>
<feature type="transmembrane region" description="Helical" evidence="6">
    <location>
        <begin position="184"/>
        <end position="203"/>
    </location>
</feature>
<feature type="transmembrane region" description="Helical" evidence="6">
    <location>
        <begin position="439"/>
        <end position="460"/>
    </location>
</feature>
<accession>A0AAD2EE79</accession>
<dbReference type="GO" id="GO:0016567">
    <property type="term" value="P:protein ubiquitination"/>
    <property type="evidence" value="ECO:0007669"/>
    <property type="project" value="TreeGrafter"/>
</dbReference>
<feature type="transmembrane region" description="Helical" evidence="6">
    <location>
        <begin position="83"/>
        <end position="116"/>
    </location>
</feature>